<reference evidence="1" key="1">
    <citation type="submission" date="2014-09" db="EMBL/GenBank/DDBJ databases">
        <authorList>
            <person name="Magalhaes I.L.F."/>
            <person name="Oliveira U."/>
            <person name="Santos F.R."/>
            <person name="Vidigal T.H.D.A."/>
            <person name="Brescovit A.D."/>
            <person name="Santos A.J."/>
        </authorList>
    </citation>
    <scope>NUCLEOTIDE SEQUENCE</scope>
    <source>
        <tissue evidence="1">Shoot tissue taken approximately 20 cm above the soil surface</tissue>
    </source>
</reference>
<evidence type="ECO:0000313" key="1">
    <source>
        <dbReference type="EMBL" id="JAD14867.1"/>
    </source>
</evidence>
<organism evidence="1">
    <name type="scientific">Arundo donax</name>
    <name type="common">Giant reed</name>
    <name type="synonym">Donax arundinaceus</name>
    <dbReference type="NCBI Taxonomy" id="35708"/>
    <lineage>
        <taxon>Eukaryota</taxon>
        <taxon>Viridiplantae</taxon>
        <taxon>Streptophyta</taxon>
        <taxon>Embryophyta</taxon>
        <taxon>Tracheophyta</taxon>
        <taxon>Spermatophyta</taxon>
        <taxon>Magnoliopsida</taxon>
        <taxon>Liliopsida</taxon>
        <taxon>Poales</taxon>
        <taxon>Poaceae</taxon>
        <taxon>PACMAD clade</taxon>
        <taxon>Arundinoideae</taxon>
        <taxon>Arundineae</taxon>
        <taxon>Arundo</taxon>
    </lineage>
</organism>
<name>A0A0A8XT14_ARUDO</name>
<protein>
    <submittedName>
        <fullName evidence="1">Uncharacterized protein</fullName>
    </submittedName>
</protein>
<dbReference type="EMBL" id="GBRH01283028">
    <property type="protein sequence ID" value="JAD14867.1"/>
    <property type="molecule type" value="Transcribed_RNA"/>
</dbReference>
<accession>A0A0A8XT14</accession>
<sequence>MYTNKHTYYWPPISAGLAGRARNGRDS</sequence>
<dbReference type="AlphaFoldDB" id="A0A0A8XT14"/>
<proteinExistence type="predicted"/>
<reference evidence="1" key="2">
    <citation type="journal article" date="2015" name="Data Brief">
        <title>Shoot transcriptome of the giant reed, Arundo donax.</title>
        <authorList>
            <person name="Barrero R.A."/>
            <person name="Guerrero F.D."/>
            <person name="Moolhuijzen P."/>
            <person name="Goolsby J.A."/>
            <person name="Tidwell J."/>
            <person name="Bellgard S.E."/>
            <person name="Bellgard M.I."/>
        </authorList>
    </citation>
    <scope>NUCLEOTIDE SEQUENCE</scope>
    <source>
        <tissue evidence="1">Shoot tissue taken approximately 20 cm above the soil surface</tissue>
    </source>
</reference>